<comment type="similarity">
    <text evidence="9">Belongs to the methyl-accepting chemotaxis (MCP) protein family.</text>
</comment>
<gene>
    <name evidence="15" type="ORF">AXI58_00015</name>
</gene>
<dbReference type="Proteomes" id="UP000075430">
    <property type="component" value="Unassembled WGS sequence"/>
</dbReference>
<feature type="region of interest" description="Disordered" evidence="11">
    <location>
        <begin position="268"/>
        <end position="287"/>
    </location>
</feature>
<dbReference type="Pfam" id="PF00015">
    <property type="entry name" value="MCPsignal"/>
    <property type="match status" value="1"/>
</dbReference>
<dbReference type="InterPro" id="IPR003660">
    <property type="entry name" value="HAMP_dom"/>
</dbReference>
<dbReference type="SMART" id="SM00283">
    <property type="entry name" value="MA"/>
    <property type="match status" value="1"/>
</dbReference>
<evidence type="ECO:0000259" key="14">
    <source>
        <dbReference type="PROSITE" id="PS50885"/>
    </source>
</evidence>
<dbReference type="Pfam" id="PF17202">
    <property type="entry name" value="sCache_3_3"/>
    <property type="match status" value="1"/>
</dbReference>
<dbReference type="PROSITE" id="PS50885">
    <property type="entry name" value="HAMP"/>
    <property type="match status" value="1"/>
</dbReference>
<evidence type="ECO:0000256" key="9">
    <source>
        <dbReference type="ARBA" id="ARBA00029447"/>
    </source>
</evidence>
<accession>A0A150FCL7</accession>
<keyword evidence="7 12" id="KW-0472">Membrane</keyword>
<evidence type="ECO:0000256" key="4">
    <source>
        <dbReference type="ARBA" id="ARBA00022500"/>
    </source>
</evidence>
<dbReference type="OrthoDB" id="9814363at2"/>
<dbReference type="RefSeq" id="WP_061519951.1">
    <property type="nucleotide sequence ID" value="NZ_JARLZY010000003.1"/>
</dbReference>
<evidence type="ECO:0000256" key="12">
    <source>
        <dbReference type="SAM" id="Phobius"/>
    </source>
</evidence>
<dbReference type="STRING" id="1793963.AXI58_00015"/>
<keyword evidence="6 12" id="KW-1133">Transmembrane helix</keyword>
<dbReference type="EMBL" id="LSBA01000001">
    <property type="protein sequence ID" value="KXZ23341.1"/>
    <property type="molecule type" value="Genomic_DNA"/>
</dbReference>
<comment type="subcellular location">
    <subcellularLocation>
        <location evidence="1">Cell membrane</location>
        <topology evidence="1">Multi-pass membrane protein</topology>
    </subcellularLocation>
</comment>
<dbReference type="InterPro" id="IPR004090">
    <property type="entry name" value="Chemotax_Me-accpt_rcpt"/>
</dbReference>
<keyword evidence="8 10" id="KW-0807">Transducer</keyword>
<keyword evidence="3" id="KW-0488">Methylation</keyword>
<dbReference type="GO" id="GO:0007165">
    <property type="term" value="P:signal transduction"/>
    <property type="evidence" value="ECO:0007669"/>
    <property type="project" value="UniProtKB-KW"/>
</dbReference>
<dbReference type="InterPro" id="IPR004089">
    <property type="entry name" value="MCPsignal_dom"/>
</dbReference>
<evidence type="ECO:0000256" key="6">
    <source>
        <dbReference type="ARBA" id="ARBA00022989"/>
    </source>
</evidence>
<comment type="caution">
    <text evidence="15">The sequence shown here is derived from an EMBL/GenBank/DDBJ whole genome shotgun (WGS) entry which is preliminary data.</text>
</comment>
<reference evidence="16" key="1">
    <citation type="submission" date="2016-02" db="EMBL/GenBank/DDBJ databases">
        <authorList>
            <person name="Dunlap C."/>
        </authorList>
    </citation>
    <scope>NUCLEOTIDE SEQUENCE [LARGE SCALE GENOMIC DNA]</scope>
    <source>
        <strain evidence="16">NRRL B-41092</strain>
    </source>
</reference>
<evidence type="ECO:0000259" key="13">
    <source>
        <dbReference type="PROSITE" id="PS50111"/>
    </source>
</evidence>
<feature type="domain" description="Methyl-accepting transducer" evidence="13">
    <location>
        <begin position="277"/>
        <end position="513"/>
    </location>
</feature>
<dbReference type="SUPFAM" id="SSF103190">
    <property type="entry name" value="Sensory domain-like"/>
    <property type="match status" value="1"/>
</dbReference>
<evidence type="ECO:0000256" key="8">
    <source>
        <dbReference type="ARBA" id="ARBA00023224"/>
    </source>
</evidence>
<feature type="transmembrane region" description="Helical" evidence="12">
    <location>
        <begin position="182"/>
        <end position="204"/>
    </location>
</feature>
<evidence type="ECO:0000256" key="1">
    <source>
        <dbReference type="ARBA" id="ARBA00004651"/>
    </source>
</evidence>
<keyword evidence="4" id="KW-0145">Chemotaxis</keyword>
<name>A0A150FCL7_9BACI</name>
<evidence type="ECO:0000313" key="16">
    <source>
        <dbReference type="Proteomes" id="UP000075430"/>
    </source>
</evidence>
<keyword evidence="16" id="KW-1185">Reference proteome</keyword>
<dbReference type="Gene3D" id="1.10.287.950">
    <property type="entry name" value="Methyl-accepting chemotaxis protein"/>
    <property type="match status" value="1"/>
</dbReference>
<dbReference type="Pfam" id="PF00672">
    <property type="entry name" value="HAMP"/>
    <property type="match status" value="1"/>
</dbReference>
<dbReference type="InterPro" id="IPR029151">
    <property type="entry name" value="Sensor-like_sf"/>
</dbReference>
<evidence type="ECO:0000256" key="10">
    <source>
        <dbReference type="PROSITE-ProRule" id="PRU00284"/>
    </source>
</evidence>
<evidence type="ECO:0000256" key="3">
    <source>
        <dbReference type="ARBA" id="ARBA00022481"/>
    </source>
</evidence>
<evidence type="ECO:0000256" key="11">
    <source>
        <dbReference type="SAM" id="MobiDB-lite"/>
    </source>
</evidence>
<dbReference type="GO" id="GO:0006935">
    <property type="term" value="P:chemotaxis"/>
    <property type="evidence" value="ECO:0007669"/>
    <property type="project" value="UniProtKB-KW"/>
</dbReference>
<dbReference type="CDD" id="cd06225">
    <property type="entry name" value="HAMP"/>
    <property type="match status" value="1"/>
</dbReference>
<keyword evidence="2" id="KW-1003">Cell membrane</keyword>
<dbReference type="PANTHER" id="PTHR32089:SF114">
    <property type="entry name" value="METHYL-ACCEPTING CHEMOTAXIS PROTEIN MCPB"/>
    <property type="match status" value="1"/>
</dbReference>
<sequence length="564" mass="60791">MKIRLKLGTKILCMVLSIIMLFAIAAGIVFFKDMTDGLKKMATEKAKGDLSLSSRYIDDTIKGDWVIKEDKLYKGDTLINQNEELVDLLGKETGDTVTIFQGSTRVATNVMKDGQRAVGTDAAADVTETVLKNGETFYGEADVAGSSYQTAYLPLKDKNGTIIGMLYTGASQSILTSLTKSIFTQVSAVLAAVIILSAVLVTLFTRRINKRLNRLNLAFESAGNGDMTKDISDSSSDELADLSVSYNKMRLKLSSTIQTVQRSAEQLASSSEQLSAGAEETNQASEKITEAVQQIANRSDQQMTRISSSEEAMEQTAGDIQQMSVYASDIADKGHYAEQKAKMGGKEMANAQQQMNTIHQSIQKSEEMLQLLDGRSKQIDQIVSAITQIADQTNLLALNASIEAARAGEHGKGFAVVAEEVRKLAEESQKSTGQISEVIAEIQSDMKQSSLSIESVKTEAAEGVNMMQRIGLVFSDIANAMEEISFGVNSLSASVQNISASAQEITASFTANTADIKESNSNTKQAASLAEEQFAAMEEITAASDTLSHLAGELNAIISQFNIR</sequence>
<evidence type="ECO:0000256" key="2">
    <source>
        <dbReference type="ARBA" id="ARBA00022475"/>
    </source>
</evidence>
<evidence type="ECO:0000256" key="5">
    <source>
        <dbReference type="ARBA" id="ARBA00022692"/>
    </source>
</evidence>
<evidence type="ECO:0000256" key="7">
    <source>
        <dbReference type="ARBA" id="ARBA00023136"/>
    </source>
</evidence>
<organism evidence="15 16">
    <name type="scientific">Bacillus nakamurai</name>
    <dbReference type="NCBI Taxonomy" id="1793963"/>
    <lineage>
        <taxon>Bacteria</taxon>
        <taxon>Bacillati</taxon>
        <taxon>Bacillota</taxon>
        <taxon>Bacilli</taxon>
        <taxon>Bacillales</taxon>
        <taxon>Bacillaceae</taxon>
        <taxon>Bacillus</taxon>
    </lineage>
</organism>
<feature type="transmembrane region" description="Helical" evidence="12">
    <location>
        <begin position="12"/>
        <end position="31"/>
    </location>
</feature>
<dbReference type="PRINTS" id="PR00260">
    <property type="entry name" value="CHEMTRNSDUCR"/>
</dbReference>
<proteinExistence type="inferred from homology"/>
<dbReference type="GO" id="GO:0004888">
    <property type="term" value="F:transmembrane signaling receptor activity"/>
    <property type="evidence" value="ECO:0007669"/>
    <property type="project" value="InterPro"/>
</dbReference>
<dbReference type="SMART" id="SM00304">
    <property type="entry name" value="HAMP"/>
    <property type="match status" value="1"/>
</dbReference>
<dbReference type="SUPFAM" id="SSF58104">
    <property type="entry name" value="Methyl-accepting chemotaxis protein (MCP) signaling domain"/>
    <property type="match status" value="1"/>
</dbReference>
<dbReference type="PROSITE" id="PS50111">
    <property type="entry name" value="CHEMOTAXIS_TRANSDUC_2"/>
    <property type="match status" value="1"/>
</dbReference>
<dbReference type="InterPro" id="IPR033463">
    <property type="entry name" value="sCache_3"/>
</dbReference>
<protein>
    <submittedName>
        <fullName evidence="15">Chemotaxis protein</fullName>
    </submittedName>
</protein>
<dbReference type="CDD" id="cd11386">
    <property type="entry name" value="MCP_signal"/>
    <property type="match status" value="1"/>
</dbReference>
<dbReference type="PANTHER" id="PTHR32089">
    <property type="entry name" value="METHYL-ACCEPTING CHEMOTAXIS PROTEIN MCPB"/>
    <property type="match status" value="1"/>
</dbReference>
<dbReference type="GO" id="GO:0005886">
    <property type="term" value="C:plasma membrane"/>
    <property type="evidence" value="ECO:0007669"/>
    <property type="project" value="UniProtKB-SubCell"/>
</dbReference>
<keyword evidence="5 12" id="KW-0812">Transmembrane</keyword>
<dbReference type="AlphaFoldDB" id="A0A150FCL7"/>
<evidence type="ECO:0000313" key="15">
    <source>
        <dbReference type="EMBL" id="KXZ23341.1"/>
    </source>
</evidence>
<feature type="domain" description="HAMP" evidence="14">
    <location>
        <begin position="206"/>
        <end position="258"/>
    </location>
</feature>